<dbReference type="GO" id="GO:0008168">
    <property type="term" value="F:methyltransferase activity"/>
    <property type="evidence" value="ECO:0007669"/>
    <property type="project" value="UniProtKB-KW"/>
</dbReference>
<reference evidence="4" key="1">
    <citation type="journal article" date="2014" name="Int. J. Syst. Evol. Microbiol.">
        <title>Complete genome sequence of Corynebacterium casei LMG S-19264T (=DSM 44701T), isolated from a smear-ripened cheese.</title>
        <authorList>
            <consortium name="US DOE Joint Genome Institute (JGI-PGF)"/>
            <person name="Walter F."/>
            <person name="Albersmeier A."/>
            <person name="Kalinowski J."/>
            <person name="Ruckert C."/>
        </authorList>
    </citation>
    <scope>NUCLEOTIDE SEQUENCE</scope>
    <source>
        <strain evidence="4">CGMCC 1.12187</strain>
    </source>
</reference>
<dbReference type="Pfam" id="PF13649">
    <property type="entry name" value="Methyltransf_25"/>
    <property type="match status" value="1"/>
</dbReference>
<dbReference type="InterPro" id="IPR041698">
    <property type="entry name" value="Methyltransf_25"/>
</dbReference>
<reference evidence="4" key="2">
    <citation type="submission" date="2020-09" db="EMBL/GenBank/DDBJ databases">
        <authorList>
            <person name="Sun Q."/>
            <person name="Zhou Y."/>
        </authorList>
    </citation>
    <scope>NUCLEOTIDE SEQUENCE</scope>
    <source>
        <strain evidence="4">CGMCC 1.12187</strain>
    </source>
</reference>
<dbReference type="InterPro" id="IPR029063">
    <property type="entry name" value="SAM-dependent_MTases_sf"/>
</dbReference>
<name>A0A917GI54_9MICC</name>
<evidence type="ECO:0000256" key="2">
    <source>
        <dbReference type="ARBA" id="ARBA00022679"/>
    </source>
</evidence>
<dbReference type="Proteomes" id="UP000638848">
    <property type="component" value="Unassembled WGS sequence"/>
</dbReference>
<protein>
    <recommendedName>
        <fullName evidence="3">Methyltransferase domain-containing protein</fullName>
    </recommendedName>
</protein>
<evidence type="ECO:0000256" key="1">
    <source>
        <dbReference type="ARBA" id="ARBA00022603"/>
    </source>
</evidence>
<evidence type="ECO:0000259" key="3">
    <source>
        <dbReference type="Pfam" id="PF13649"/>
    </source>
</evidence>
<dbReference type="AlphaFoldDB" id="A0A917GI54"/>
<dbReference type="InterPro" id="IPR036388">
    <property type="entry name" value="WH-like_DNA-bd_sf"/>
</dbReference>
<keyword evidence="1" id="KW-0489">Methyltransferase</keyword>
<evidence type="ECO:0000313" key="5">
    <source>
        <dbReference type="Proteomes" id="UP000638848"/>
    </source>
</evidence>
<dbReference type="PANTHER" id="PTHR43861:SF1">
    <property type="entry name" value="TRANS-ACONITATE 2-METHYLTRANSFERASE"/>
    <property type="match status" value="1"/>
</dbReference>
<dbReference type="PANTHER" id="PTHR43861">
    <property type="entry name" value="TRANS-ACONITATE 2-METHYLTRANSFERASE-RELATED"/>
    <property type="match status" value="1"/>
</dbReference>
<evidence type="ECO:0000313" key="4">
    <source>
        <dbReference type="EMBL" id="GGG46706.1"/>
    </source>
</evidence>
<dbReference type="Gene3D" id="1.10.10.10">
    <property type="entry name" value="Winged helix-like DNA-binding domain superfamily/Winged helix DNA-binding domain"/>
    <property type="match status" value="1"/>
</dbReference>
<comment type="caution">
    <text evidence="4">The sequence shown here is derived from an EMBL/GenBank/DDBJ whole genome shotgun (WGS) entry which is preliminary data.</text>
</comment>
<dbReference type="CDD" id="cd02440">
    <property type="entry name" value="AdoMet_MTases"/>
    <property type="match status" value="1"/>
</dbReference>
<dbReference type="EMBL" id="BMEQ01000002">
    <property type="protein sequence ID" value="GGG46706.1"/>
    <property type="molecule type" value="Genomic_DNA"/>
</dbReference>
<dbReference type="SUPFAM" id="SSF53335">
    <property type="entry name" value="S-adenosyl-L-methionine-dependent methyltransferases"/>
    <property type="match status" value="1"/>
</dbReference>
<sequence>MVARLIRAGSARVRWRAVRDGQAAVRVAAVAAGLRTGVLVLLDALPDTTAGLARRGGWAEEPLLEAFLRMLSALGLVHAAQGRWHLTRQGRAVLADDVVRSSYQAFSGYHSGLYRDLERQLTGGAPRRDVVDHGELIARLSQAMDPFVTEILTAHLREHRPRRIIDVGCGTGGLLAHMLQVAPEARGVGIEQDPAAAALARATLADHAVADRARVVEGDAFRVLGSLEGEADWVLVANMLYYLPPEEQVALLRAVAARLRPGGAVLVISTVLTDSMFSRHFDLLLRAQQGRMALPAVPDLTARLRAVGLTPGTVLRIAPGQPVIAVVATRPGGRGR</sequence>
<dbReference type="GO" id="GO:0032259">
    <property type="term" value="P:methylation"/>
    <property type="evidence" value="ECO:0007669"/>
    <property type="project" value="UniProtKB-KW"/>
</dbReference>
<proteinExistence type="predicted"/>
<gene>
    <name evidence="4" type="ORF">GCM10011374_06340</name>
</gene>
<dbReference type="Gene3D" id="3.40.50.150">
    <property type="entry name" value="Vaccinia Virus protein VP39"/>
    <property type="match status" value="1"/>
</dbReference>
<organism evidence="4 5">
    <name type="scientific">Kocuria dechangensis</name>
    <dbReference type="NCBI Taxonomy" id="1176249"/>
    <lineage>
        <taxon>Bacteria</taxon>
        <taxon>Bacillati</taxon>
        <taxon>Actinomycetota</taxon>
        <taxon>Actinomycetes</taxon>
        <taxon>Micrococcales</taxon>
        <taxon>Micrococcaceae</taxon>
        <taxon>Kocuria</taxon>
    </lineage>
</organism>
<feature type="domain" description="Methyltransferase" evidence="3">
    <location>
        <begin position="164"/>
        <end position="263"/>
    </location>
</feature>
<keyword evidence="2" id="KW-0808">Transferase</keyword>
<accession>A0A917GI54</accession>
<keyword evidence="5" id="KW-1185">Reference proteome</keyword>